<dbReference type="PRINTS" id="PR00463">
    <property type="entry name" value="EP450I"/>
</dbReference>
<evidence type="ECO:0000256" key="6">
    <source>
        <dbReference type="ARBA" id="ARBA00022723"/>
    </source>
</evidence>
<evidence type="ECO:0000256" key="1">
    <source>
        <dbReference type="ARBA" id="ARBA00001971"/>
    </source>
</evidence>
<keyword evidence="5 14" id="KW-0812">Transmembrane</keyword>
<dbReference type="Gene3D" id="1.10.630.10">
    <property type="entry name" value="Cytochrome P450"/>
    <property type="match status" value="1"/>
</dbReference>
<dbReference type="Pfam" id="PF00067">
    <property type="entry name" value="p450"/>
    <property type="match status" value="1"/>
</dbReference>
<keyword evidence="6 11" id="KW-0479">Metal-binding</keyword>
<evidence type="ECO:0000256" key="2">
    <source>
        <dbReference type="ARBA" id="ARBA00005179"/>
    </source>
</evidence>
<dbReference type="SUPFAM" id="SSF48264">
    <property type="entry name" value="Cytochrome P450"/>
    <property type="match status" value="1"/>
</dbReference>
<comment type="pathway">
    <text evidence="2">Secondary metabolite biosynthesis.</text>
</comment>
<dbReference type="GO" id="GO:0005506">
    <property type="term" value="F:iron ion binding"/>
    <property type="evidence" value="ECO:0007669"/>
    <property type="project" value="InterPro"/>
</dbReference>
<feature type="compositionally biased region" description="Basic and acidic residues" evidence="13">
    <location>
        <begin position="511"/>
        <end position="521"/>
    </location>
</feature>
<dbReference type="GO" id="GO:0016705">
    <property type="term" value="F:oxidoreductase activity, acting on paired donors, with incorporation or reduction of molecular oxygen"/>
    <property type="evidence" value="ECO:0007669"/>
    <property type="project" value="InterPro"/>
</dbReference>
<dbReference type="InterPro" id="IPR001128">
    <property type="entry name" value="Cyt_P450"/>
</dbReference>
<evidence type="ECO:0000256" key="5">
    <source>
        <dbReference type="ARBA" id="ARBA00022692"/>
    </source>
</evidence>
<sequence>MAGLVMLEMLPRAWFLFLFPLFLLFRYYYCFTVNGKTGKGQQRESRLPPSPPVLPIIGHLHLVGSLPHVSLRDLAARHGCDGLMLLRLGAVPALVVSSPRAAEAVLRTHDHVFASRPRSMVADIILYGSSDIAFAPYGEHWRQAKKLLTNHVLSVKKVESLRTVAMEEVSMVMAKINEAAAVGGVMDMSKLLKSFTCDIACRIVSGEYFLKEGRRKLFQELTSETSHLLGGFNMEKFYPTLARVGVGLLKKNISAKAERVKNRWDDLLDKVIDDHDSKDKSMLDYNCGNFIDILLSIQMEYGLTREHMKALLIDVLFGSIETMSNTLEFTLAEIVRSPRLIGKLQEEVRSIIPKGQELVSEADINKMAYLRAVIKESLRLHPVAPLLAPHLAMADCNIDGYMVPAKTHVLINVWAIGRDSSCWEDAEEFIPERFIDEGSDVGVNFKGNDFQLLPFGAGRRMCPGINLGIATVELMLANLMHHFDWELPLGVERKDINMTESEPRVTATLSRAEEGSRREAEAQDGQGNAKTKDTKEREGEVDSPGKALAEAASAAPARALPGQPALPGQLARC</sequence>
<keyword evidence="9 11" id="KW-0408">Iron</keyword>
<evidence type="ECO:0000256" key="12">
    <source>
        <dbReference type="RuleBase" id="RU000461"/>
    </source>
</evidence>
<keyword evidence="8 12" id="KW-0560">Oxidoreductase</keyword>
<feature type="region of interest" description="Disordered" evidence="13">
    <location>
        <begin position="498"/>
        <end position="573"/>
    </location>
</feature>
<dbReference type="PROSITE" id="PS00086">
    <property type="entry name" value="CYTOCHROME_P450"/>
    <property type="match status" value="1"/>
</dbReference>
<dbReference type="AlphaFoldDB" id="M8B5T3"/>
<evidence type="ECO:0000256" key="7">
    <source>
        <dbReference type="ARBA" id="ARBA00022989"/>
    </source>
</evidence>
<feature type="binding site" description="axial binding residue" evidence="11">
    <location>
        <position position="462"/>
    </location>
    <ligand>
        <name>heme</name>
        <dbReference type="ChEBI" id="CHEBI:30413"/>
    </ligand>
    <ligandPart>
        <name>Fe</name>
        <dbReference type="ChEBI" id="CHEBI:18248"/>
    </ligandPart>
</feature>
<dbReference type="InterPro" id="IPR017972">
    <property type="entry name" value="Cyt_P450_CS"/>
</dbReference>
<evidence type="ECO:0000256" key="14">
    <source>
        <dbReference type="SAM" id="Phobius"/>
    </source>
</evidence>
<feature type="compositionally biased region" description="Basic and acidic residues" evidence="13">
    <location>
        <begin position="530"/>
        <end position="540"/>
    </location>
</feature>
<dbReference type="PANTHER" id="PTHR47955:SF14">
    <property type="entry name" value="OS01G0543600 PROTEIN"/>
    <property type="match status" value="1"/>
</dbReference>
<dbReference type="PRINTS" id="PR00385">
    <property type="entry name" value="P450"/>
</dbReference>
<dbReference type="FunFam" id="1.10.630.10:FF:000055">
    <property type="entry name" value="Cytochrome P450 71A26"/>
    <property type="match status" value="1"/>
</dbReference>
<evidence type="ECO:0000256" key="9">
    <source>
        <dbReference type="ARBA" id="ARBA00023004"/>
    </source>
</evidence>
<keyword evidence="4 11" id="KW-0349">Heme</keyword>
<accession>M8B5T3</accession>
<evidence type="ECO:0000313" key="15">
    <source>
        <dbReference type="EnsemblPlants" id="EMT09331"/>
    </source>
</evidence>
<protein>
    <submittedName>
        <fullName evidence="15">Cytochrome P450 71C1</fullName>
    </submittedName>
</protein>
<proteinExistence type="inferred from homology"/>
<dbReference type="InterPro" id="IPR002401">
    <property type="entry name" value="Cyt_P450_E_grp-I"/>
</dbReference>
<keyword evidence="7 14" id="KW-1133">Transmembrane helix</keyword>
<organism evidence="15">
    <name type="scientific">Aegilops tauschii</name>
    <name type="common">Tausch's goatgrass</name>
    <name type="synonym">Aegilops squarrosa</name>
    <dbReference type="NCBI Taxonomy" id="37682"/>
    <lineage>
        <taxon>Eukaryota</taxon>
        <taxon>Viridiplantae</taxon>
        <taxon>Streptophyta</taxon>
        <taxon>Embryophyta</taxon>
        <taxon>Tracheophyta</taxon>
        <taxon>Spermatophyta</taxon>
        <taxon>Magnoliopsida</taxon>
        <taxon>Liliopsida</taxon>
        <taxon>Poales</taxon>
        <taxon>Poaceae</taxon>
        <taxon>BOP clade</taxon>
        <taxon>Pooideae</taxon>
        <taxon>Triticodae</taxon>
        <taxon>Triticeae</taxon>
        <taxon>Triticinae</taxon>
        <taxon>Aegilops</taxon>
    </lineage>
</organism>
<feature type="compositionally biased region" description="Low complexity" evidence="13">
    <location>
        <begin position="547"/>
        <end position="559"/>
    </location>
</feature>
<evidence type="ECO:0000256" key="11">
    <source>
        <dbReference type="PIRSR" id="PIRSR602401-1"/>
    </source>
</evidence>
<evidence type="ECO:0000256" key="3">
    <source>
        <dbReference type="ARBA" id="ARBA00010617"/>
    </source>
</evidence>
<keyword evidence="14" id="KW-0472">Membrane</keyword>
<evidence type="ECO:0000256" key="13">
    <source>
        <dbReference type="SAM" id="MobiDB-lite"/>
    </source>
</evidence>
<keyword evidence="10 12" id="KW-0503">Monooxygenase</keyword>
<name>M8B5T3_AEGTA</name>
<dbReference type="EnsemblPlants" id="EMT09331">
    <property type="protein sequence ID" value="EMT09331"/>
    <property type="gene ID" value="F775_11730"/>
</dbReference>
<feature type="transmembrane region" description="Helical" evidence="14">
    <location>
        <begin position="12"/>
        <end position="29"/>
    </location>
</feature>
<dbReference type="InterPro" id="IPR036396">
    <property type="entry name" value="Cyt_P450_sf"/>
</dbReference>
<dbReference type="PANTHER" id="PTHR47955">
    <property type="entry name" value="CYTOCHROME P450 FAMILY 71 PROTEIN"/>
    <property type="match status" value="1"/>
</dbReference>
<dbReference type="CDD" id="cd11072">
    <property type="entry name" value="CYP71-like"/>
    <property type="match status" value="1"/>
</dbReference>
<comment type="cofactor">
    <cofactor evidence="1 11">
        <name>heme</name>
        <dbReference type="ChEBI" id="CHEBI:30413"/>
    </cofactor>
</comment>
<evidence type="ECO:0000256" key="4">
    <source>
        <dbReference type="ARBA" id="ARBA00022617"/>
    </source>
</evidence>
<reference evidence="15" key="1">
    <citation type="submission" date="2015-06" db="UniProtKB">
        <authorList>
            <consortium name="EnsemblPlants"/>
        </authorList>
    </citation>
    <scope>IDENTIFICATION</scope>
</reference>
<dbReference type="GO" id="GO:0004497">
    <property type="term" value="F:monooxygenase activity"/>
    <property type="evidence" value="ECO:0007669"/>
    <property type="project" value="UniProtKB-KW"/>
</dbReference>
<dbReference type="GO" id="GO:0020037">
    <property type="term" value="F:heme binding"/>
    <property type="evidence" value="ECO:0007669"/>
    <property type="project" value="InterPro"/>
</dbReference>
<comment type="similarity">
    <text evidence="3 12">Belongs to the cytochrome P450 family.</text>
</comment>
<evidence type="ECO:0000256" key="10">
    <source>
        <dbReference type="ARBA" id="ARBA00023033"/>
    </source>
</evidence>
<evidence type="ECO:0000256" key="8">
    <source>
        <dbReference type="ARBA" id="ARBA00023002"/>
    </source>
</evidence>